<evidence type="ECO:0000313" key="3">
    <source>
        <dbReference type="EMBL" id="MCA9756426.1"/>
    </source>
</evidence>
<reference evidence="3" key="1">
    <citation type="submission" date="2020-04" db="EMBL/GenBank/DDBJ databases">
        <authorList>
            <person name="Zhang T."/>
        </authorList>
    </citation>
    <scope>NUCLEOTIDE SEQUENCE</scope>
    <source>
        <strain evidence="3">HKST-UBA02</strain>
    </source>
</reference>
<gene>
    <name evidence="3" type="ORF">KDA27_11545</name>
</gene>
<keyword evidence="2" id="KW-0812">Transmembrane</keyword>
<protein>
    <submittedName>
        <fullName evidence="3">Uncharacterized protein</fullName>
    </submittedName>
</protein>
<proteinExistence type="predicted"/>
<feature type="region of interest" description="Disordered" evidence="1">
    <location>
        <begin position="1"/>
        <end position="33"/>
    </location>
</feature>
<dbReference type="Proteomes" id="UP000739538">
    <property type="component" value="Unassembled WGS sequence"/>
</dbReference>
<keyword evidence="2" id="KW-0472">Membrane</keyword>
<sequence>MTILRREPPTTSPSAGTRNHAEPYAPSLSAGTPYYAEPIPETQEFQFRASLGEVSDFLTHRIQKEVERRLLRKGIAMTSAIFLLLSGGGYFVVDRMGASQNADVAGTNGALLPQAANGSADDASQPGRAISSRLDAAEEGVQRLAVDLAVLRLLLSLQTDSGVDASAQAGPSSEAPPLWEQDGGVQ</sequence>
<accession>A0A956SDI2</accession>
<feature type="region of interest" description="Disordered" evidence="1">
    <location>
        <begin position="163"/>
        <end position="186"/>
    </location>
</feature>
<evidence type="ECO:0000256" key="2">
    <source>
        <dbReference type="SAM" id="Phobius"/>
    </source>
</evidence>
<comment type="caution">
    <text evidence="3">The sequence shown here is derived from an EMBL/GenBank/DDBJ whole genome shotgun (WGS) entry which is preliminary data.</text>
</comment>
<reference evidence="3" key="2">
    <citation type="journal article" date="2021" name="Microbiome">
        <title>Successional dynamics and alternative stable states in a saline activated sludge microbial community over 9 years.</title>
        <authorList>
            <person name="Wang Y."/>
            <person name="Ye J."/>
            <person name="Ju F."/>
            <person name="Liu L."/>
            <person name="Boyd J.A."/>
            <person name="Deng Y."/>
            <person name="Parks D.H."/>
            <person name="Jiang X."/>
            <person name="Yin X."/>
            <person name="Woodcroft B.J."/>
            <person name="Tyson G.W."/>
            <person name="Hugenholtz P."/>
            <person name="Polz M.F."/>
            <person name="Zhang T."/>
        </authorList>
    </citation>
    <scope>NUCLEOTIDE SEQUENCE</scope>
    <source>
        <strain evidence="3">HKST-UBA02</strain>
    </source>
</reference>
<keyword evidence="2" id="KW-1133">Transmembrane helix</keyword>
<dbReference type="AlphaFoldDB" id="A0A956SDI2"/>
<dbReference type="EMBL" id="JAGQHS010000052">
    <property type="protein sequence ID" value="MCA9756426.1"/>
    <property type="molecule type" value="Genomic_DNA"/>
</dbReference>
<organism evidence="3 4">
    <name type="scientific">Eiseniibacteriota bacterium</name>
    <dbReference type="NCBI Taxonomy" id="2212470"/>
    <lineage>
        <taxon>Bacteria</taxon>
        <taxon>Candidatus Eiseniibacteriota</taxon>
    </lineage>
</organism>
<name>A0A956SDI2_UNCEI</name>
<evidence type="ECO:0000256" key="1">
    <source>
        <dbReference type="SAM" id="MobiDB-lite"/>
    </source>
</evidence>
<feature type="transmembrane region" description="Helical" evidence="2">
    <location>
        <begin position="74"/>
        <end position="93"/>
    </location>
</feature>
<evidence type="ECO:0000313" key="4">
    <source>
        <dbReference type="Proteomes" id="UP000739538"/>
    </source>
</evidence>